<accession>A0A7J7GK77</accession>
<gene>
    <name evidence="3" type="ORF">HYC85_021812</name>
</gene>
<keyword evidence="4" id="KW-1185">Reference proteome</keyword>
<evidence type="ECO:0000256" key="1">
    <source>
        <dbReference type="ARBA" id="ARBA00004906"/>
    </source>
</evidence>
<reference evidence="3 4" key="2">
    <citation type="submission" date="2020-07" db="EMBL/GenBank/DDBJ databases">
        <title>Genome assembly of wild tea tree DASZ reveals pedigree and selection history of tea varieties.</title>
        <authorList>
            <person name="Zhang W."/>
        </authorList>
    </citation>
    <scope>NUCLEOTIDE SEQUENCE [LARGE SCALE GENOMIC DNA]</scope>
    <source>
        <strain evidence="4">cv. G240</strain>
        <tissue evidence="3">Leaf</tissue>
    </source>
</reference>
<dbReference type="InterPro" id="IPR043454">
    <property type="entry name" value="NPH3/RPT2-like"/>
</dbReference>
<dbReference type="EMBL" id="JACBKZ010000010">
    <property type="protein sequence ID" value="KAF5940645.1"/>
    <property type="molecule type" value="Genomic_DNA"/>
</dbReference>
<evidence type="ECO:0000313" key="3">
    <source>
        <dbReference type="EMBL" id="KAF5940645.1"/>
    </source>
</evidence>
<dbReference type="InterPro" id="IPR000210">
    <property type="entry name" value="BTB/POZ_dom"/>
</dbReference>
<evidence type="ECO:0000313" key="4">
    <source>
        <dbReference type="Proteomes" id="UP000593564"/>
    </source>
</evidence>
<sequence length="117" mass="13377">RYVSTDIPSDFLIQIGDSTFHLHKYPLLSRSGKMNTIIYETRDSDLEKIVFDDLPSGREAFELATKFCYGIAVNLTATNISDLRCAAEYLEMTEDLEEGNLIFKTEAFPRSVCYFDN</sequence>
<feature type="domain" description="BTB" evidence="2">
    <location>
        <begin position="9"/>
        <end position="77"/>
    </location>
</feature>
<comment type="caution">
    <text evidence="3">The sequence shown here is derived from an EMBL/GenBank/DDBJ whole genome shotgun (WGS) entry which is preliminary data.</text>
</comment>
<comment type="pathway">
    <text evidence="1">Protein modification; protein ubiquitination.</text>
</comment>
<dbReference type="Proteomes" id="UP000593564">
    <property type="component" value="Unassembled WGS sequence"/>
</dbReference>
<reference evidence="4" key="1">
    <citation type="journal article" date="2020" name="Nat. Commun.">
        <title>Genome assembly of wild tea tree DASZ reveals pedigree and selection history of tea varieties.</title>
        <authorList>
            <person name="Zhang W."/>
            <person name="Zhang Y."/>
            <person name="Qiu H."/>
            <person name="Guo Y."/>
            <person name="Wan H."/>
            <person name="Zhang X."/>
            <person name="Scossa F."/>
            <person name="Alseekh S."/>
            <person name="Zhang Q."/>
            <person name="Wang P."/>
            <person name="Xu L."/>
            <person name="Schmidt M.H."/>
            <person name="Jia X."/>
            <person name="Li D."/>
            <person name="Zhu A."/>
            <person name="Guo F."/>
            <person name="Chen W."/>
            <person name="Ni D."/>
            <person name="Usadel B."/>
            <person name="Fernie A.R."/>
            <person name="Wen W."/>
        </authorList>
    </citation>
    <scope>NUCLEOTIDE SEQUENCE [LARGE SCALE GENOMIC DNA]</scope>
    <source>
        <strain evidence="4">cv. G240</strain>
    </source>
</reference>
<dbReference type="Gene3D" id="3.30.710.10">
    <property type="entry name" value="Potassium Channel Kv1.1, Chain A"/>
    <property type="match status" value="1"/>
</dbReference>
<proteinExistence type="predicted"/>
<dbReference type="SUPFAM" id="SSF54695">
    <property type="entry name" value="POZ domain"/>
    <property type="match status" value="1"/>
</dbReference>
<dbReference type="Pfam" id="PF00651">
    <property type="entry name" value="BTB"/>
    <property type="match status" value="1"/>
</dbReference>
<dbReference type="CDD" id="cd18312">
    <property type="entry name" value="BTB_POZ_NPY3-like"/>
    <property type="match status" value="1"/>
</dbReference>
<dbReference type="PROSITE" id="PS50097">
    <property type="entry name" value="BTB"/>
    <property type="match status" value="1"/>
</dbReference>
<dbReference type="InterPro" id="IPR011333">
    <property type="entry name" value="SKP1/BTB/POZ_sf"/>
</dbReference>
<dbReference type="PANTHER" id="PTHR32370">
    <property type="entry name" value="OS12G0117600 PROTEIN"/>
    <property type="match status" value="1"/>
</dbReference>
<protein>
    <recommendedName>
        <fullName evidence="2">BTB domain-containing protein</fullName>
    </recommendedName>
</protein>
<evidence type="ECO:0000259" key="2">
    <source>
        <dbReference type="PROSITE" id="PS50097"/>
    </source>
</evidence>
<organism evidence="3 4">
    <name type="scientific">Camellia sinensis</name>
    <name type="common">Tea plant</name>
    <name type="synonym">Thea sinensis</name>
    <dbReference type="NCBI Taxonomy" id="4442"/>
    <lineage>
        <taxon>Eukaryota</taxon>
        <taxon>Viridiplantae</taxon>
        <taxon>Streptophyta</taxon>
        <taxon>Embryophyta</taxon>
        <taxon>Tracheophyta</taxon>
        <taxon>Spermatophyta</taxon>
        <taxon>Magnoliopsida</taxon>
        <taxon>eudicotyledons</taxon>
        <taxon>Gunneridae</taxon>
        <taxon>Pentapetalae</taxon>
        <taxon>asterids</taxon>
        <taxon>Ericales</taxon>
        <taxon>Theaceae</taxon>
        <taxon>Camellia</taxon>
    </lineage>
</organism>
<dbReference type="AlphaFoldDB" id="A0A7J7GK77"/>
<name>A0A7J7GK77_CAMSI</name>
<feature type="non-terminal residue" evidence="3">
    <location>
        <position position="1"/>
    </location>
</feature>